<organism evidence="3 4">
    <name type="scientific">Hibiscus trionum</name>
    <name type="common">Flower of an hour</name>
    <dbReference type="NCBI Taxonomy" id="183268"/>
    <lineage>
        <taxon>Eukaryota</taxon>
        <taxon>Viridiplantae</taxon>
        <taxon>Streptophyta</taxon>
        <taxon>Embryophyta</taxon>
        <taxon>Tracheophyta</taxon>
        <taxon>Spermatophyta</taxon>
        <taxon>Magnoliopsida</taxon>
        <taxon>eudicotyledons</taxon>
        <taxon>Gunneridae</taxon>
        <taxon>Pentapetalae</taxon>
        <taxon>rosids</taxon>
        <taxon>malvids</taxon>
        <taxon>Malvales</taxon>
        <taxon>Malvaceae</taxon>
        <taxon>Malvoideae</taxon>
        <taxon>Hibiscus</taxon>
    </lineage>
</organism>
<sequence length="240" mass="28291">MLGDFLNRLLVLLFGYAYPAFECFKTVERNRVEIEELRFWCKYWILVACITVLERITDIFISWLPMYGEMKLTFFIYLWYPKIQGTNFVYDTFLRPYLAKHETEVDRKIMELKARAWDIFTHYWANCSETGLAKFFEMFQYIVGQSARLNQGKSSNKKSERNLNIPPPPSPNGLRSPSVRNRGWSSPRVNFIDSPRFGQSQPDSPSAYEFDNDDDSIPYSPSNSRLQQARLKLRRTKAEN</sequence>
<keyword evidence="4" id="KW-1185">Reference proteome</keyword>
<name>A0A9W7IWB4_HIBTR</name>
<comment type="similarity">
    <text evidence="1">Belongs to the DP1 family.</text>
</comment>
<dbReference type="Pfam" id="PF03134">
    <property type="entry name" value="TB2_DP1_HVA22"/>
    <property type="match status" value="1"/>
</dbReference>
<dbReference type="EMBL" id="BSYR01000037">
    <property type="protein sequence ID" value="GMJ03783.1"/>
    <property type="molecule type" value="Genomic_DNA"/>
</dbReference>
<dbReference type="InterPro" id="IPR004345">
    <property type="entry name" value="TB2_DP1_HVA22"/>
</dbReference>
<proteinExistence type="inferred from homology"/>
<evidence type="ECO:0000313" key="4">
    <source>
        <dbReference type="Proteomes" id="UP001165190"/>
    </source>
</evidence>
<accession>A0A9W7IWB4</accession>
<comment type="subcellular location">
    <subcellularLocation>
        <location evidence="1">Membrane</location>
        <topology evidence="1">Multi-pass membrane protein</topology>
    </subcellularLocation>
</comment>
<evidence type="ECO:0000256" key="2">
    <source>
        <dbReference type="SAM" id="MobiDB-lite"/>
    </source>
</evidence>
<dbReference type="Proteomes" id="UP001165190">
    <property type="component" value="Unassembled WGS sequence"/>
</dbReference>
<dbReference type="OrthoDB" id="434647at2759"/>
<feature type="region of interest" description="Disordered" evidence="2">
    <location>
        <begin position="152"/>
        <end position="240"/>
    </location>
</feature>
<protein>
    <recommendedName>
        <fullName evidence="1">HVA22-like protein</fullName>
    </recommendedName>
</protein>
<feature type="compositionally biased region" description="Basic residues" evidence="2">
    <location>
        <begin position="231"/>
        <end position="240"/>
    </location>
</feature>
<evidence type="ECO:0000313" key="3">
    <source>
        <dbReference type="EMBL" id="GMJ03783.1"/>
    </source>
</evidence>
<dbReference type="PANTHER" id="PTHR12300">
    <property type="entry name" value="HVA22-LIKE PROTEINS"/>
    <property type="match status" value="1"/>
</dbReference>
<evidence type="ECO:0000256" key="1">
    <source>
        <dbReference type="RuleBase" id="RU362006"/>
    </source>
</evidence>
<comment type="caution">
    <text evidence="3">The sequence shown here is derived from an EMBL/GenBank/DDBJ whole genome shotgun (WGS) entry which is preliminary data.</text>
</comment>
<gene>
    <name evidence="3" type="ORF">HRI_004047500</name>
</gene>
<reference evidence="3" key="1">
    <citation type="submission" date="2023-05" db="EMBL/GenBank/DDBJ databases">
        <title>Genome and transcriptome analyses reveal genes involved in the formation of fine ridges on petal epidermal cells in Hibiscus trionum.</title>
        <authorList>
            <person name="Koshimizu S."/>
            <person name="Masuda S."/>
            <person name="Ishii T."/>
            <person name="Shirasu K."/>
            <person name="Hoshino A."/>
            <person name="Arita M."/>
        </authorList>
    </citation>
    <scope>NUCLEOTIDE SEQUENCE</scope>
    <source>
        <strain evidence="3">Hamamatsu line</strain>
    </source>
</reference>
<dbReference type="AlphaFoldDB" id="A0A9W7IWB4"/>
<dbReference type="PANTHER" id="PTHR12300:SF162">
    <property type="entry name" value="HVA22-LIKE PROTEIN J"/>
    <property type="match status" value="1"/>
</dbReference>
<dbReference type="GO" id="GO:0016020">
    <property type="term" value="C:membrane"/>
    <property type="evidence" value="ECO:0007669"/>
    <property type="project" value="UniProtKB-SubCell"/>
</dbReference>